<keyword evidence="3" id="KW-1185">Reference proteome</keyword>
<feature type="compositionally biased region" description="Polar residues" evidence="1">
    <location>
        <begin position="1"/>
        <end position="12"/>
    </location>
</feature>
<evidence type="ECO:0000313" key="2">
    <source>
        <dbReference type="EMBL" id="MCE5166060.1"/>
    </source>
</evidence>
<dbReference type="EMBL" id="JACEIK010018941">
    <property type="protein sequence ID" value="MCE5166060.1"/>
    <property type="molecule type" value="Genomic_DNA"/>
</dbReference>
<organism evidence="2 3">
    <name type="scientific">Datura stramonium</name>
    <name type="common">Jimsonweed</name>
    <name type="synonym">Common thornapple</name>
    <dbReference type="NCBI Taxonomy" id="4076"/>
    <lineage>
        <taxon>Eukaryota</taxon>
        <taxon>Viridiplantae</taxon>
        <taxon>Streptophyta</taxon>
        <taxon>Embryophyta</taxon>
        <taxon>Tracheophyta</taxon>
        <taxon>Spermatophyta</taxon>
        <taxon>Magnoliopsida</taxon>
        <taxon>eudicotyledons</taxon>
        <taxon>Gunneridae</taxon>
        <taxon>Pentapetalae</taxon>
        <taxon>asterids</taxon>
        <taxon>lamiids</taxon>
        <taxon>Solanales</taxon>
        <taxon>Solanaceae</taxon>
        <taxon>Solanoideae</taxon>
        <taxon>Datureae</taxon>
        <taxon>Datura</taxon>
    </lineage>
</organism>
<reference evidence="2 3" key="1">
    <citation type="journal article" date="2021" name="BMC Genomics">
        <title>Datura genome reveals duplications of psychoactive alkaloid biosynthetic genes and high mutation rate following tissue culture.</title>
        <authorList>
            <person name="Rajewski A."/>
            <person name="Carter-House D."/>
            <person name="Stajich J."/>
            <person name="Litt A."/>
        </authorList>
    </citation>
    <scope>NUCLEOTIDE SEQUENCE [LARGE SCALE GENOMIC DNA]</scope>
    <source>
        <strain evidence="2">AR-01</strain>
    </source>
</reference>
<gene>
    <name evidence="2" type="ORF">HAX54_014382</name>
</gene>
<feature type="region of interest" description="Disordered" evidence="1">
    <location>
        <begin position="1"/>
        <end position="39"/>
    </location>
</feature>
<proteinExistence type="predicted"/>
<sequence>MAQSGSQSNMSEESAKPWSSIHESAEFPSAPTWDGTPGNLNIGKLLLILMT</sequence>
<feature type="non-terminal residue" evidence="2">
    <location>
        <position position="51"/>
    </location>
</feature>
<name>A0ABS8Y5V5_DATST</name>
<accession>A0ABS8Y5V5</accession>
<dbReference type="Proteomes" id="UP000823775">
    <property type="component" value="Unassembled WGS sequence"/>
</dbReference>
<protein>
    <submittedName>
        <fullName evidence="2">Uncharacterized protein</fullName>
    </submittedName>
</protein>
<comment type="caution">
    <text evidence="2">The sequence shown here is derived from an EMBL/GenBank/DDBJ whole genome shotgun (WGS) entry which is preliminary data.</text>
</comment>
<evidence type="ECO:0000256" key="1">
    <source>
        <dbReference type="SAM" id="MobiDB-lite"/>
    </source>
</evidence>
<evidence type="ECO:0000313" key="3">
    <source>
        <dbReference type="Proteomes" id="UP000823775"/>
    </source>
</evidence>